<gene>
    <name evidence="2" type="ORF">DESPIG_02948</name>
</gene>
<dbReference type="AlphaFoldDB" id="B6WXW8"/>
<protein>
    <submittedName>
        <fullName evidence="2">Uncharacterized protein</fullName>
    </submittedName>
</protein>
<name>B6WXW8_9BACT</name>
<evidence type="ECO:0000256" key="1">
    <source>
        <dbReference type="SAM" id="MobiDB-lite"/>
    </source>
</evidence>
<sequence length="73" mass="7936">MTERQRRAARGNDATGPDREAARRSLMPQRKGQAEEAAQEERSPAPAEGPGRKTEACTPYGYGRSTGLTETTD</sequence>
<accession>B6WXW8</accession>
<dbReference type="EMBL" id="ABXU01000084">
    <property type="protein sequence ID" value="EEB32206.1"/>
    <property type="molecule type" value="Genomic_DNA"/>
</dbReference>
<reference evidence="2 3" key="1">
    <citation type="submission" date="2008-10" db="EMBL/GenBank/DDBJ databases">
        <title>Draft genome sequence of Desulvovibrio piger (ATCC 29098).</title>
        <authorList>
            <person name="Sudarsanam P."/>
            <person name="Ley R."/>
            <person name="Guruge J."/>
            <person name="Turnbaugh P.J."/>
            <person name="Mahowald M."/>
            <person name="Liep D."/>
            <person name="Gordon J."/>
        </authorList>
    </citation>
    <scope>NUCLEOTIDE SEQUENCE [LARGE SCALE GENOMIC DNA]</scope>
    <source>
        <strain evidence="2 3">ATCC 29098</strain>
    </source>
</reference>
<comment type="caution">
    <text evidence="2">The sequence shown here is derived from an EMBL/GenBank/DDBJ whole genome shotgun (WGS) entry which is preliminary data.</text>
</comment>
<organism evidence="2 3">
    <name type="scientific">Desulfovibrio piger ATCC 29098</name>
    <dbReference type="NCBI Taxonomy" id="411464"/>
    <lineage>
        <taxon>Bacteria</taxon>
        <taxon>Pseudomonadati</taxon>
        <taxon>Thermodesulfobacteriota</taxon>
        <taxon>Desulfovibrionia</taxon>
        <taxon>Desulfovibrionales</taxon>
        <taxon>Desulfovibrionaceae</taxon>
        <taxon>Desulfovibrio</taxon>
    </lineage>
</organism>
<evidence type="ECO:0000313" key="2">
    <source>
        <dbReference type="EMBL" id="EEB32206.1"/>
    </source>
</evidence>
<dbReference type="Proteomes" id="UP000003676">
    <property type="component" value="Unassembled WGS sequence"/>
</dbReference>
<feature type="region of interest" description="Disordered" evidence="1">
    <location>
        <begin position="1"/>
        <end position="73"/>
    </location>
</feature>
<proteinExistence type="predicted"/>
<dbReference type="HOGENOM" id="CLU_2698646_0_0_7"/>
<evidence type="ECO:0000313" key="3">
    <source>
        <dbReference type="Proteomes" id="UP000003676"/>
    </source>
</evidence>
<reference evidence="2 3" key="2">
    <citation type="submission" date="2008-10" db="EMBL/GenBank/DDBJ databases">
        <authorList>
            <person name="Fulton L."/>
            <person name="Clifton S."/>
            <person name="Fulton B."/>
            <person name="Xu J."/>
            <person name="Minx P."/>
            <person name="Pepin K.H."/>
            <person name="Johnson M."/>
            <person name="Bhonagiri V."/>
            <person name="Nash W.E."/>
            <person name="Mardis E.R."/>
            <person name="Wilson R.K."/>
        </authorList>
    </citation>
    <scope>NUCLEOTIDE SEQUENCE [LARGE SCALE GENOMIC DNA]</scope>
    <source>
        <strain evidence="2 3">ATCC 29098</strain>
    </source>
</reference>